<keyword evidence="1" id="KW-1133">Transmembrane helix</keyword>
<dbReference type="PANTHER" id="PTHR30273">
    <property type="entry name" value="PERIPLASMIC SIGNAL SENSOR AND SIGMA FACTOR ACTIVATOR FECR-RELATED"/>
    <property type="match status" value="1"/>
</dbReference>
<dbReference type="Proteomes" id="UP001176891">
    <property type="component" value="Unassembled WGS sequence"/>
</dbReference>
<organism evidence="4 5">
    <name type="scientific">Flavivirga amylovorans</name>
    <dbReference type="NCBI Taxonomy" id="870486"/>
    <lineage>
        <taxon>Bacteria</taxon>
        <taxon>Pseudomonadati</taxon>
        <taxon>Bacteroidota</taxon>
        <taxon>Flavobacteriia</taxon>
        <taxon>Flavobacteriales</taxon>
        <taxon>Flavobacteriaceae</taxon>
        <taxon>Flavivirga</taxon>
    </lineage>
</organism>
<evidence type="ECO:0000259" key="2">
    <source>
        <dbReference type="Pfam" id="PF04773"/>
    </source>
</evidence>
<keyword evidence="1" id="KW-0812">Transmembrane</keyword>
<proteinExistence type="predicted"/>
<comment type="caution">
    <text evidence="4">The sequence shown here is derived from an EMBL/GenBank/DDBJ whole genome shotgun (WGS) entry which is preliminary data.</text>
</comment>
<evidence type="ECO:0000259" key="3">
    <source>
        <dbReference type="Pfam" id="PF16344"/>
    </source>
</evidence>
<dbReference type="Gene3D" id="3.55.50.30">
    <property type="match status" value="1"/>
</dbReference>
<name>A0ABT8X0Z4_9FLAO</name>
<feature type="domain" description="Protein FecR C-terminal" evidence="3">
    <location>
        <begin position="311"/>
        <end position="381"/>
    </location>
</feature>
<dbReference type="PANTHER" id="PTHR30273:SF2">
    <property type="entry name" value="PROTEIN FECR"/>
    <property type="match status" value="1"/>
</dbReference>
<dbReference type="InterPro" id="IPR012373">
    <property type="entry name" value="Ferrdict_sens_TM"/>
</dbReference>
<sequence length="382" mass="43968">MVPKKIETLIVKYFTNQINDEETKKLNDWLIDKNNKIIFQEYVALNFSIEQLKHRKNHSKSLVWNAIEHNIKDKRKRHAYWKYAVAATITILITIPLFVKNKSESSQQPIIVNNAIKEGTDKATLTLEDGSNITLEKGQNYVTNSAKSNGTKIIYNDAKSNITEITYNSLTVPRGGQYNVELSDGTQVWLNSESKLKYPVNFIDGETRHVELVYGEAYFEVSPSTYHNGDNFMVLNNFQEIEVLGTKFNIRAYSDEDNIITTLVEGKVKVSTDINSKILKPNEQSVIHSKTKTILVAEANIKQEIAWVNGDFVFNKLPLKTIMKTIERWYDVNVVFENESLENERFIGELSKYQSLEEILKLIKQTTIINNYEIKDKTVIIN</sequence>
<keyword evidence="5" id="KW-1185">Reference proteome</keyword>
<gene>
    <name evidence="4" type="ORF">Q4Q39_09415</name>
</gene>
<keyword evidence="1" id="KW-0472">Membrane</keyword>
<evidence type="ECO:0000313" key="5">
    <source>
        <dbReference type="Proteomes" id="UP001176891"/>
    </source>
</evidence>
<evidence type="ECO:0000313" key="4">
    <source>
        <dbReference type="EMBL" id="MDO5987615.1"/>
    </source>
</evidence>
<dbReference type="Gene3D" id="2.60.120.1440">
    <property type="match status" value="1"/>
</dbReference>
<evidence type="ECO:0000256" key="1">
    <source>
        <dbReference type="SAM" id="Phobius"/>
    </source>
</evidence>
<feature type="transmembrane region" description="Helical" evidence="1">
    <location>
        <begin position="80"/>
        <end position="99"/>
    </location>
</feature>
<accession>A0ABT8X0Z4</accession>
<dbReference type="InterPro" id="IPR006860">
    <property type="entry name" value="FecR"/>
</dbReference>
<dbReference type="PIRSF" id="PIRSF018266">
    <property type="entry name" value="FecR"/>
    <property type="match status" value="1"/>
</dbReference>
<feature type="domain" description="FecR protein" evidence="2">
    <location>
        <begin position="171"/>
        <end position="269"/>
    </location>
</feature>
<dbReference type="InterPro" id="IPR032508">
    <property type="entry name" value="FecR_C"/>
</dbReference>
<dbReference type="EMBL" id="JAUOEM010000003">
    <property type="protein sequence ID" value="MDO5987615.1"/>
    <property type="molecule type" value="Genomic_DNA"/>
</dbReference>
<protein>
    <submittedName>
        <fullName evidence="4">DUF4974 domain-containing protein</fullName>
    </submittedName>
</protein>
<dbReference type="Pfam" id="PF04773">
    <property type="entry name" value="FecR"/>
    <property type="match status" value="1"/>
</dbReference>
<reference evidence="4" key="1">
    <citation type="submission" date="2023-07" db="EMBL/GenBank/DDBJ databases">
        <title>Two novel species in the genus Flavivirga.</title>
        <authorList>
            <person name="Kwon K."/>
        </authorList>
    </citation>
    <scope>NUCLEOTIDE SEQUENCE</scope>
    <source>
        <strain evidence="4">KACC 14157</strain>
    </source>
</reference>
<dbReference type="RefSeq" id="WP_303282179.1">
    <property type="nucleotide sequence ID" value="NZ_BAABCZ010000010.1"/>
</dbReference>
<dbReference type="Pfam" id="PF16344">
    <property type="entry name" value="FecR_C"/>
    <property type="match status" value="1"/>
</dbReference>